<name>A0A9W6Y0Z5_9STRA</name>
<keyword evidence="2" id="KW-1185">Reference proteome</keyword>
<organism evidence="1 2">
    <name type="scientific">Phytophthora fragariaefolia</name>
    <dbReference type="NCBI Taxonomy" id="1490495"/>
    <lineage>
        <taxon>Eukaryota</taxon>
        <taxon>Sar</taxon>
        <taxon>Stramenopiles</taxon>
        <taxon>Oomycota</taxon>
        <taxon>Peronosporomycetes</taxon>
        <taxon>Peronosporales</taxon>
        <taxon>Peronosporaceae</taxon>
        <taxon>Phytophthora</taxon>
    </lineage>
</organism>
<dbReference type="Proteomes" id="UP001165121">
    <property type="component" value="Unassembled WGS sequence"/>
</dbReference>
<evidence type="ECO:0000313" key="1">
    <source>
        <dbReference type="EMBL" id="GMF50450.1"/>
    </source>
</evidence>
<dbReference type="EMBL" id="BSXT01002697">
    <property type="protein sequence ID" value="GMF50450.1"/>
    <property type="molecule type" value="Genomic_DNA"/>
</dbReference>
<protein>
    <submittedName>
        <fullName evidence="1">Unnamed protein product</fullName>
    </submittedName>
</protein>
<gene>
    <name evidence="1" type="ORF">Pfra01_002014500</name>
</gene>
<evidence type="ECO:0000313" key="2">
    <source>
        <dbReference type="Proteomes" id="UP001165121"/>
    </source>
</evidence>
<reference evidence="1" key="1">
    <citation type="submission" date="2023-04" db="EMBL/GenBank/DDBJ databases">
        <title>Phytophthora fragariaefolia NBRC 109709.</title>
        <authorList>
            <person name="Ichikawa N."/>
            <person name="Sato H."/>
            <person name="Tonouchi N."/>
        </authorList>
    </citation>
    <scope>NUCLEOTIDE SEQUENCE</scope>
    <source>
        <strain evidence="1">NBRC 109709</strain>
    </source>
</reference>
<sequence>MVVTLHVAHLNVSISACCTNAEVDRMCSPATPSPRWGLTLSHWDLEVRKGQRDEDGLAAILGAGITPREHLDEVAETLIPAKGRVKAPPVISVEMLDDSYTGYVLSFDGAAKTSTRQGSCDCVVWELPGWRALSAHGFILEDVTVNDAETMAFSKEWSSYLNVTSRISSLWEILGSPFSNFKVSSIAISQTCNGV</sequence>
<dbReference type="OrthoDB" id="103789at2759"/>
<comment type="caution">
    <text evidence="1">The sequence shown here is derived from an EMBL/GenBank/DDBJ whole genome shotgun (WGS) entry which is preliminary data.</text>
</comment>
<proteinExistence type="predicted"/>
<accession>A0A9W6Y0Z5</accession>
<dbReference type="AlphaFoldDB" id="A0A9W6Y0Z5"/>